<dbReference type="SMART" id="SM00955">
    <property type="entry name" value="RNB"/>
    <property type="match status" value="1"/>
</dbReference>
<dbReference type="InterPro" id="IPR011805">
    <property type="entry name" value="RNase_R"/>
</dbReference>
<reference evidence="11 12" key="1">
    <citation type="submission" date="2024-04" db="EMBL/GenBank/DDBJ databases">
        <title>Human intestinal bacterial collection.</title>
        <authorList>
            <person name="Pauvert C."/>
            <person name="Hitch T.C.A."/>
            <person name="Clavel T."/>
        </authorList>
    </citation>
    <scope>NUCLEOTIDE SEQUENCE [LARGE SCALE GENOMIC DNA]</scope>
    <source>
        <strain evidence="11 12">CLA-KB-H42</strain>
    </source>
</reference>
<dbReference type="SMART" id="SM00316">
    <property type="entry name" value="S1"/>
    <property type="match status" value="1"/>
</dbReference>
<dbReference type="PANTHER" id="PTHR23355">
    <property type="entry name" value="RIBONUCLEASE"/>
    <property type="match status" value="1"/>
</dbReference>
<feature type="region of interest" description="Disordered" evidence="9">
    <location>
        <begin position="63"/>
        <end position="85"/>
    </location>
</feature>
<comment type="subcellular location">
    <subcellularLocation>
        <location evidence="2 8">Cytoplasm</location>
    </subcellularLocation>
</comment>
<dbReference type="EC" id="3.1.13.1" evidence="8"/>
<dbReference type="NCBIfam" id="TIGR00358">
    <property type="entry name" value="3_prime_RNase"/>
    <property type="match status" value="1"/>
</dbReference>
<dbReference type="InterPro" id="IPR050180">
    <property type="entry name" value="RNR_Ribonuclease"/>
</dbReference>
<keyword evidence="3 8" id="KW-0963">Cytoplasm</keyword>
<gene>
    <name evidence="8 11" type="primary">rnr</name>
    <name evidence="11" type="ORF">AAA083_09820</name>
</gene>
<keyword evidence="6 8" id="KW-0269">Exonuclease</keyword>
<dbReference type="SUPFAM" id="SSF50249">
    <property type="entry name" value="Nucleic acid-binding proteins"/>
    <property type="match status" value="4"/>
</dbReference>
<dbReference type="InterPro" id="IPR040476">
    <property type="entry name" value="CSD2"/>
</dbReference>
<evidence type="ECO:0000256" key="9">
    <source>
        <dbReference type="SAM" id="MobiDB-lite"/>
    </source>
</evidence>
<comment type="function">
    <text evidence="8">3'-5' exoribonuclease that releases 5'-nucleoside monophosphates and is involved in maturation of structured RNAs.</text>
</comment>
<evidence type="ECO:0000313" key="11">
    <source>
        <dbReference type="EMBL" id="MEQ3363269.1"/>
    </source>
</evidence>
<dbReference type="Pfam" id="PF00773">
    <property type="entry name" value="RNB"/>
    <property type="match status" value="1"/>
</dbReference>
<dbReference type="Pfam" id="PF17876">
    <property type="entry name" value="CSD2"/>
    <property type="match status" value="1"/>
</dbReference>
<evidence type="ECO:0000256" key="5">
    <source>
        <dbReference type="ARBA" id="ARBA00022801"/>
    </source>
</evidence>
<keyword evidence="7 8" id="KW-0694">RNA-binding</keyword>
<organism evidence="11 12">
    <name type="scientific">Raoultibacter massiliensis</name>
    <dbReference type="NCBI Taxonomy" id="1852371"/>
    <lineage>
        <taxon>Bacteria</taxon>
        <taxon>Bacillati</taxon>
        <taxon>Actinomycetota</taxon>
        <taxon>Coriobacteriia</taxon>
        <taxon>Eggerthellales</taxon>
        <taxon>Eggerthellaceae</taxon>
        <taxon>Raoultibacter</taxon>
    </lineage>
</organism>
<feature type="domain" description="S1 motif" evidence="10">
    <location>
        <begin position="583"/>
        <end position="663"/>
    </location>
</feature>
<evidence type="ECO:0000256" key="3">
    <source>
        <dbReference type="ARBA" id="ARBA00022490"/>
    </source>
</evidence>
<feature type="compositionally biased region" description="Basic residues" evidence="9">
    <location>
        <begin position="1"/>
        <end position="16"/>
    </location>
</feature>
<evidence type="ECO:0000256" key="6">
    <source>
        <dbReference type="ARBA" id="ARBA00022839"/>
    </source>
</evidence>
<keyword evidence="4 8" id="KW-0540">Nuclease</keyword>
<dbReference type="InterPro" id="IPR001900">
    <property type="entry name" value="RNase_II/R"/>
</dbReference>
<evidence type="ECO:0000256" key="8">
    <source>
        <dbReference type="HAMAP-Rule" id="MF_01895"/>
    </source>
</evidence>
<dbReference type="EMBL" id="JBBNOP010000007">
    <property type="protein sequence ID" value="MEQ3363269.1"/>
    <property type="molecule type" value="Genomic_DNA"/>
</dbReference>
<name>A0ABV1JDY4_9ACTN</name>
<keyword evidence="5 8" id="KW-0378">Hydrolase</keyword>
<comment type="caution">
    <text evidence="11">The sequence shown here is derived from an EMBL/GenBank/DDBJ whole genome shotgun (WGS) entry which is preliminary data.</text>
</comment>
<proteinExistence type="inferred from homology"/>
<dbReference type="PANTHER" id="PTHR23355:SF9">
    <property type="entry name" value="DIS3-LIKE EXONUCLEASE 2"/>
    <property type="match status" value="1"/>
</dbReference>
<dbReference type="NCBIfam" id="TIGR02063">
    <property type="entry name" value="RNase_R"/>
    <property type="match status" value="1"/>
</dbReference>
<evidence type="ECO:0000256" key="2">
    <source>
        <dbReference type="ARBA" id="ARBA00004496"/>
    </source>
</evidence>
<accession>A0ABV1JDY4</accession>
<dbReference type="PROSITE" id="PS01175">
    <property type="entry name" value="RIBONUCLEASE_II"/>
    <property type="match status" value="1"/>
</dbReference>
<dbReference type="InterPro" id="IPR003029">
    <property type="entry name" value="S1_domain"/>
</dbReference>
<dbReference type="Proteomes" id="UP001487305">
    <property type="component" value="Unassembled WGS sequence"/>
</dbReference>
<dbReference type="InterPro" id="IPR013223">
    <property type="entry name" value="RNase_B_OB_dom"/>
</dbReference>
<comment type="similarity">
    <text evidence="8">Belongs to the RNR ribonuclease family. RNase R subfamily.</text>
</comment>
<evidence type="ECO:0000259" key="10">
    <source>
        <dbReference type="PROSITE" id="PS50126"/>
    </source>
</evidence>
<sequence>MGRSRSTAKRKTRRNPRSNPRGVLRVSAAGYGFVQTAEGEFFVPSSKMGGAFDGDMVELASSHVNPQHKQPHKGRSGKKGDKPSGRVVRVVGRAHESIVGRYEVAEPFGVVVPEDRRIPYDIFTMRKDYPHVQDGDAVRVRIATYPSRTEAATGIIEEVIGRADDEDLAIDVIIARHKLETAFSDASLEQARDARVDGEEALREGYRDLRDRFVFTIDPADARDFDDAISIEKVDGLVRLGVHIADVSHYVPWNSSIDLDARRRATSVYLVDRVIPMLPEELSSDICSLKPGEPRRVMTADLYLDENFEVKRRIFYPSLIESHARLTYEEAQEALDGMPVASVGKDLAVRLASLHDVACGLANKRRQEGGIDFDTTEAKVKLDADGAPVDIVLRRRTDATEMIEEAMILANSEVASYLHERGFPSLYRVHEPPSPESLAELVPVLQEFDYLKTVSASAFSAGNPKAIQAVLQRAAGRPEAELVSMLVLRSMKRAEYRSECEQHFGLASDAYTHFTSPIRRYPDLVVHRMLKAHLFGKPETFEQQVHNLTWLAKHSSAMERIAETASRESQEYKLVEYLSHDVGAAFDAVIAGVASYGFFVRLDNTAEGLVPLKELGDEYFALDAKRHQLVGQESGAAYRLGQRIRVVLEAANPRERKLDFRLAAKGR</sequence>
<feature type="region of interest" description="Disordered" evidence="9">
    <location>
        <begin position="1"/>
        <end position="23"/>
    </location>
</feature>
<evidence type="ECO:0000256" key="4">
    <source>
        <dbReference type="ARBA" id="ARBA00022722"/>
    </source>
</evidence>
<dbReference type="RefSeq" id="WP_349227568.1">
    <property type="nucleotide sequence ID" value="NZ_JBBNOP010000007.1"/>
</dbReference>
<dbReference type="Pfam" id="PF08206">
    <property type="entry name" value="OB_RNB"/>
    <property type="match status" value="1"/>
</dbReference>
<dbReference type="HAMAP" id="MF_01895">
    <property type="entry name" value="RNase_R"/>
    <property type="match status" value="1"/>
</dbReference>
<dbReference type="InterPro" id="IPR012340">
    <property type="entry name" value="NA-bd_OB-fold"/>
</dbReference>
<evidence type="ECO:0000256" key="7">
    <source>
        <dbReference type="ARBA" id="ARBA00022884"/>
    </source>
</evidence>
<dbReference type="CDD" id="cd04471">
    <property type="entry name" value="S1_RNase_R"/>
    <property type="match status" value="1"/>
</dbReference>
<evidence type="ECO:0000256" key="1">
    <source>
        <dbReference type="ARBA" id="ARBA00001849"/>
    </source>
</evidence>
<dbReference type="GO" id="GO:0008859">
    <property type="term" value="F:exoribonuclease II activity"/>
    <property type="evidence" value="ECO:0007669"/>
    <property type="project" value="UniProtKB-EC"/>
</dbReference>
<dbReference type="InterPro" id="IPR022966">
    <property type="entry name" value="RNase_II/R_CS"/>
</dbReference>
<comment type="catalytic activity">
    <reaction evidence="1 8">
        <text>Exonucleolytic cleavage in the 3'- to 5'-direction to yield nucleoside 5'-phosphates.</text>
        <dbReference type="EC" id="3.1.13.1"/>
    </reaction>
</comment>
<dbReference type="InterPro" id="IPR004476">
    <property type="entry name" value="RNase_II/RNase_R"/>
</dbReference>
<protein>
    <recommendedName>
        <fullName evidence="8">Ribonuclease R</fullName>
        <shortName evidence="8">RNase R</shortName>
        <ecNumber evidence="8">3.1.13.1</ecNumber>
    </recommendedName>
</protein>
<evidence type="ECO:0000313" key="12">
    <source>
        <dbReference type="Proteomes" id="UP001487305"/>
    </source>
</evidence>
<dbReference type="PROSITE" id="PS50126">
    <property type="entry name" value="S1"/>
    <property type="match status" value="1"/>
</dbReference>
<dbReference type="Gene3D" id="2.40.50.140">
    <property type="entry name" value="Nucleic acid-binding proteins"/>
    <property type="match status" value="2"/>
</dbReference>
<keyword evidence="12" id="KW-1185">Reference proteome</keyword>
<dbReference type="Pfam" id="PF00575">
    <property type="entry name" value="S1"/>
    <property type="match status" value="1"/>
</dbReference>